<evidence type="ECO:0000313" key="2">
    <source>
        <dbReference type="Proteomes" id="UP000002770"/>
    </source>
</evidence>
<reference evidence="1 2" key="1">
    <citation type="journal article" date="2011" name="BMC Genomics">
        <title>Insight into cross-talk between intra-amoebal pathogens.</title>
        <authorList>
            <person name="Gimenez G."/>
            <person name="Bertelli C."/>
            <person name="Moliner C."/>
            <person name="Robert C."/>
            <person name="Raoult D."/>
            <person name="Fournier P.E."/>
            <person name="Greub G."/>
        </authorList>
    </citation>
    <scope>NUCLEOTIDE SEQUENCE [LARGE SCALE GENOMIC DNA]</scope>
    <source>
        <strain evidence="1 2">LLAP12</strain>
    </source>
</reference>
<proteinExistence type="predicted"/>
<keyword evidence="2" id="KW-1185">Reference proteome</keyword>
<dbReference type="STRING" id="658187.LDG_5185"/>
<evidence type="ECO:0000313" key="1">
    <source>
        <dbReference type="EMBL" id="EHL32594.1"/>
    </source>
</evidence>
<protein>
    <submittedName>
        <fullName evidence="1">Uncharacterized protein</fullName>
    </submittedName>
</protein>
<dbReference type="Proteomes" id="UP000002770">
    <property type="component" value="Unassembled WGS sequence"/>
</dbReference>
<organism evidence="1 2">
    <name type="scientific">Legionella drancourtii LLAP12</name>
    <dbReference type="NCBI Taxonomy" id="658187"/>
    <lineage>
        <taxon>Bacteria</taxon>
        <taxon>Pseudomonadati</taxon>
        <taxon>Pseudomonadota</taxon>
        <taxon>Gammaproteobacteria</taxon>
        <taxon>Legionellales</taxon>
        <taxon>Legionellaceae</taxon>
        <taxon>Legionella</taxon>
    </lineage>
</organism>
<dbReference type="eggNOG" id="COG3451">
    <property type="taxonomic scope" value="Bacteria"/>
</dbReference>
<dbReference type="InterPro" id="IPR025955">
    <property type="entry name" value="TraC/Conjuga_ATPase"/>
</dbReference>
<sequence length="505" mass="58318">MISLVNQISDWLVGKKSLAVLTEQSIKKRFESPNPSFPDMLSIVDFNDELNLFLLNDGISIGSGFELASIPAEAASKEHLNAVFNKIKDTFATVVPLHKEDPWIMQMYVNDEYCLKPVLHHIQQSIAPEIATTPFTRDYLSRLDDLFSKMTRPNGLFVDPKTDAPYRGRRRRVRVLFYRLYQQTQTTRDNALIEHQEVIAQIESKLKSPGLQLKRLTGKDYYQWWVRWFNSNPEEILSRFPYPTNKKPAGYSLSQNVLFHEPQSAEQGFIFDGTHQRILYVDGLKEAPEIGLISREKSQANPKHRYALLDKLPEGATYTIQVTFGNDETLDAHLMRLEKGIVGTSLKPQQVREDIKTARDELSMGNRLFWVNQAIFYRAQTNEEALQIEKELKDLFIEAKMPLIPSCFDLHPMNSYLNALPFNFIPQYARQYLRFDRLMYASELAALLPVYGRNQGARHLPCFTFLTAWENQCCLMSCIMILSAKTPIWHYLPIRVAVNQWLQAG</sequence>
<accession>G9EJ28</accession>
<dbReference type="AlphaFoldDB" id="G9EJ28"/>
<dbReference type="EMBL" id="JH413796">
    <property type="protein sequence ID" value="EHL32594.1"/>
    <property type="molecule type" value="Genomic_DNA"/>
</dbReference>
<name>G9EJ28_9GAMM</name>
<dbReference type="HOGENOM" id="CLU_539448_0_0_6"/>
<gene>
    <name evidence="1" type="ORF">LDG_5185</name>
</gene>
<dbReference type="Pfam" id="PF11130">
    <property type="entry name" value="TraC_F_IV"/>
    <property type="match status" value="1"/>
</dbReference>
<dbReference type="InParanoid" id="G9EJ28"/>